<protein>
    <recommendedName>
        <fullName evidence="4">Epoxide hydrolase N-terminal domain-containing protein</fullName>
    </recommendedName>
</protein>
<comment type="similarity">
    <text evidence="1">Belongs to the peptidase S33 family.</text>
</comment>
<dbReference type="InParanoid" id="A0A0C3CLD6"/>
<dbReference type="GO" id="GO:0097176">
    <property type="term" value="P:epoxide metabolic process"/>
    <property type="evidence" value="ECO:0007669"/>
    <property type="project" value="TreeGrafter"/>
</dbReference>
<dbReference type="GO" id="GO:0004301">
    <property type="term" value="F:epoxide hydrolase activity"/>
    <property type="evidence" value="ECO:0007669"/>
    <property type="project" value="TreeGrafter"/>
</dbReference>
<evidence type="ECO:0000313" key="6">
    <source>
        <dbReference type="Proteomes" id="UP000054321"/>
    </source>
</evidence>
<gene>
    <name evidence="5" type="ORF">OIDMADRAFT_42783</name>
</gene>
<dbReference type="InterPro" id="IPR000639">
    <property type="entry name" value="Epox_hydrolase-like"/>
</dbReference>
<dbReference type="Gene3D" id="3.40.50.1820">
    <property type="entry name" value="alpha/beta hydrolase"/>
    <property type="match status" value="1"/>
</dbReference>
<organism evidence="5 6">
    <name type="scientific">Oidiodendron maius (strain Zn)</name>
    <dbReference type="NCBI Taxonomy" id="913774"/>
    <lineage>
        <taxon>Eukaryota</taxon>
        <taxon>Fungi</taxon>
        <taxon>Dikarya</taxon>
        <taxon>Ascomycota</taxon>
        <taxon>Pezizomycotina</taxon>
        <taxon>Leotiomycetes</taxon>
        <taxon>Leotiomycetes incertae sedis</taxon>
        <taxon>Myxotrichaceae</taxon>
        <taxon>Oidiodendron</taxon>
    </lineage>
</organism>
<dbReference type="OrthoDB" id="7130006at2759"/>
<dbReference type="InterPro" id="IPR029058">
    <property type="entry name" value="AB_hydrolase_fold"/>
</dbReference>
<dbReference type="HOGENOM" id="CLU_019414_0_0_1"/>
<reference evidence="5 6" key="1">
    <citation type="submission" date="2014-04" db="EMBL/GenBank/DDBJ databases">
        <authorList>
            <consortium name="DOE Joint Genome Institute"/>
            <person name="Kuo A."/>
            <person name="Martino E."/>
            <person name="Perotto S."/>
            <person name="Kohler A."/>
            <person name="Nagy L.G."/>
            <person name="Floudas D."/>
            <person name="Copeland A."/>
            <person name="Barry K.W."/>
            <person name="Cichocki N."/>
            <person name="Veneault-Fourrey C."/>
            <person name="LaButti K."/>
            <person name="Lindquist E.A."/>
            <person name="Lipzen A."/>
            <person name="Lundell T."/>
            <person name="Morin E."/>
            <person name="Murat C."/>
            <person name="Sun H."/>
            <person name="Tunlid A."/>
            <person name="Henrissat B."/>
            <person name="Grigoriev I.V."/>
            <person name="Hibbett D.S."/>
            <person name="Martin F."/>
            <person name="Nordberg H.P."/>
            <person name="Cantor M.N."/>
            <person name="Hua S.X."/>
        </authorList>
    </citation>
    <scope>NUCLEOTIDE SEQUENCE [LARGE SCALE GENOMIC DNA]</scope>
    <source>
        <strain evidence="5 6">Zn</strain>
    </source>
</reference>
<accession>A0A0C3CLD6</accession>
<evidence type="ECO:0000256" key="2">
    <source>
        <dbReference type="ARBA" id="ARBA00022801"/>
    </source>
</evidence>
<feature type="active site" description="Proton donor" evidence="3">
    <location>
        <position position="319"/>
    </location>
</feature>
<dbReference type="PIRSF" id="PIRSF001112">
    <property type="entry name" value="Epoxide_hydrolase"/>
    <property type="match status" value="1"/>
</dbReference>
<proteinExistence type="inferred from homology"/>
<dbReference type="PANTHER" id="PTHR21661">
    <property type="entry name" value="EPOXIDE HYDROLASE 1-RELATED"/>
    <property type="match status" value="1"/>
</dbReference>
<dbReference type="Pfam" id="PF06441">
    <property type="entry name" value="EHN"/>
    <property type="match status" value="1"/>
</dbReference>
<dbReference type="PANTHER" id="PTHR21661:SF39">
    <property type="entry name" value="HYDROLASE, PUTATIVE (AFU_ORTHOLOGUE AFUA_3G08960)-RELATED"/>
    <property type="match status" value="1"/>
</dbReference>
<evidence type="ECO:0000259" key="4">
    <source>
        <dbReference type="Pfam" id="PF06441"/>
    </source>
</evidence>
<name>A0A0C3CLD6_OIDMZ</name>
<dbReference type="EMBL" id="KN832878">
    <property type="protein sequence ID" value="KIM99803.1"/>
    <property type="molecule type" value="Genomic_DNA"/>
</dbReference>
<keyword evidence="2" id="KW-0378">Hydrolase</keyword>
<feature type="domain" description="Epoxide hydrolase N-terminal" evidence="4">
    <location>
        <begin position="18"/>
        <end position="132"/>
    </location>
</feature>
<dbReference type="SUPFAM" id="SSF53474">
    <property type="entry name" value="alpha/beta-Hydrolases"/>
    <property type="match status" value="1"/>
</dbReference>
<dbReference type="STRING" id="913774.A0A0C3CLD6"/>
<dbReference type="Proteomes" id="UP000054321">
    <property type="component" value="Unassembled WGS sequence"/>
</dbReference>
<evidence type="ECO:0000256" key="1">
    <source>
        <dbReference type="ARBA" id="ARBA00010088"/>
    </source>
</evidence>
<dbReference type="InterPro" id="IPR016292">
    <property type="entry name" value="Epoxide_hydrolase"/>
</dbReference>
<dbReference type="InterPro" id="IPR010497">
    <property type="entry name" value="Epoxide_hydro_N"/>
</dbReference>
<dbReference type="AlphaFoldDB" id="A0A0C3CLD6"/>
<keyword evidence="6" id="KW-1185">Reference proteome</keyword>
<reference evidence="6" key="2">
    <citation type="submission" date="2015-01" db="EMBL/GenBank/DDBJ databases">
        <title>Evolutionary Origins and Diversification of the Mycorrhizal Mutualists.</title>
        <authorList>
            <consortium name="DOE Joint Genome Institute"/>
            <consortium name="Mycorrhizal Genomics Consortium"/>
            <person name="Kohler A."/>
            <person name="Kuo A."/>
            <person name="Nagy L.G."/>
            <person name="Floudas D."/>
            <person name="Copeland A."/>
            <person name="Barry K.W."/>
            <person name="Cichocki N."/>
            <person name="Veneault-Fourrey C."/>
            <person name="LaButti K."/>
            <person name="Lindquist E.A."/>
            <person name="Lipzen A."/>
            <person name="Lundell T."/>
            <person name="Morin E."/>
            <person name="Murat C."/>
            <person name="Riley R."/>
            <person name="Ohm R."/>
            <person name="Sun H."/>
            <person name="Tunlid A."/>
            <person name="Henrissat B."/>
            <person name="Grigoriev I.V."/>
            <person name="Hibbett D.S."/>
            <person name="Martin F."/>
        </authorList>
    </citation>
    <scope>NUCLEOTIDE SEQUENCE [LARGE SCALE GENOMIC DNA]</scope>
    <source>
        <strain evidence="6">Zn</strain>
    </source>
</reference>
<evidence type="ECO:0000256" key="3">
    <source>
        <dbReference type="PIRSR" id="PIRSR001112-1"/>
    </source>
</evidence>
<dbReference type="PRINTS" id="PR00412">
    <property type="entry name" value="EPOXHYDRLASE"/>
</dbReference>
<evidence type="ECO:0000313" key="5">
    <source>
        <dbReference type="EMBL" id="KIM99803.1"/>
    </source>
</evidence>
<feature type="active site" description="Nucleophile" evidence="3">
    <location>
        <position position="200"/>
    </location>
</feature>
<sequence length="401" mass="45197">MTQSNVFGELPSNAASNIEAYNLHIPDSEIKHMLDLLKLTPVAGPAYENSLPDGDRHLGIRRDWLVEAKRVWETDFKWRETEKHINSFPNFQVPVDDKLGKFDIHFVAFFSKRPDAVPVVLLHGWPGSFLEFLPMLELFRKKYTPETLPYHLVVPSLPGYTLSALPSISHDISQVDVARIMDNLMKQIGFGEGYIAQGGDVGSRVARIIAVNHDACKVNFCSINRPASAVNDSSLSEIEQDGLKRWEAWKATGVAYALEHATKPSTIGFVLSSNPLALLSWVGEKFLDWTDAPLPLNTILEASSLYWLSKCAHSNLWSYRHSYGPKSIPHDDPKYHIKVALGYSYYPKELIPIPIEWVATTGNLVWRKIHEKGGHFAALEQPKEFMEDLEAFVGEAWGHHT</sequence>
<feature type="active site" description="Proton acceptor" evidence="3">
    <location>
        <position position="375"/>
    </location>
</feature>